<dbReference type="AlphaFoldDB" id="A0A0D7B1R8"/>
<keyword evidence="2" id="KW-1185">Reference proteome</keyword>
<proteinExistence type="predicted"/>
<dbReference type="Proteomes" id="UP000054007">
    <property type="component" value="Unassembled WGS sequence"/>
</dbReference>
<protein>
    <submittedName>
        <fullName evidence="1">Uncharacterized protein</fullName>
    </submittedName>
</protein>
<evidence type="ECO:0000313" key="2">
    <source>
        <dbReference type="Proteomes" id="UP000054007"/>
    </source>
</evidence>
<gene>
    <name evidence="1" type="ORF">CYLTODRAFT_413337</name>
</gene>
<reference evidence="1 2" key="1">
    <citation type="journal article" date="2015" name="Fungal Genet. Biol.">
        <title>Evolution of novel wood decay mechanisms in Agaricales revealed by the genome sequences of Fistulina hepatica and Cylindrobasidium torrendii.</title>
        <authorList>
            <person name="Floudas D."/>
            <person name="Held B.W."/>
            <person name="Riley R."/>
            <person name="Nagy L.G."/>
            <person name="Koehler G."/>
            <person name="Ransdell A.S."/>
            <person name="Younus H."/>
            <person name="Chow J."/>
            <person name="Chiniquy J."/>
            <person name="Lipzen A."/>
            <person name="Tritt A."/>
            <person name="Sun H."/>
            <person name="Haridas S."/>
            <person name="LaButti K."/>
            <person name="Ohm R.A."/>
            <person name="Kues U."/>
            <person name="Blanchette R.A."/>
            <person name="Grigoriev I.V."/>
            <person name="Minto R.E."/>
            <person name="Hibbett D.S."/>
        </authorList>
    </citation>
    <scope>NUCLEOTIDE SEQUENCE [LARGE SCALE GENOMIC DNA]</scope>
    <source>
        <strain evidence="1 2">FP15055 ss-10</strain>
    </source>
</reference>
<dbReference type="EMBL" id="KN880636">
    <property type="protein sequence ID" value="KIY64422.1"/>
    <property type="molecule type" value="Genomic_DNA"/>
</dbReference>
<organism evidence="1 2">
    <name type="scientific">Cylindrobasidium torrendii FP15055 ss-10</name>
    <dbReference type="NCBI Taxonomy" id="1314674"/>
    <lineage>
        <taxon>Eukaryota</taxon>
        <taxon>Fungi</taxon>
        <taxon>Dikarya</taxon>
        <taxon>Basidiomycota</taxon>
        <taxon>Agaricomycotina</taxon>
        <taxon>Agaricomycetes</taxon>
        <taxon>Agaricomycetidae</taxon>
        <taxon>Agaricales</taxon>
        <taxon>Marasmiineae</taxon>
        <taxon>Physalacriaceae</taxon>
        <taxon>Cylindrobasidium</taxon>
    </lineage>
</organism>
<accession>A0A0D7B1R8</accession>
<sequence>MSSNVQHGLPVEILIDIFLWVAVIKPVQVKRLCLVARAFRTCIQPELYRTVVLSSVESALCFLRTIETSSNPDFSQYTSTLIFRKAKSLPGSSEVLDIQSHNRILTRCSGLRSLFWCTGMGLRSKELPPTPNLRYLSVMTVYELGQFTLPPTVTHLSIYHVDDISLRGHSRQWRVIANHPSLTHVAVWMRETTRSSQDNVAMKVAGWSATCKNLQMLVVAIEDSPLNYTAGDGIADAARYHNRIVPMGLYSFIPDNHPWLPRERTRNIDALFGYDYPVPGEDDIWTRTERIRSSRTNGPA</sequence>
<dbReference type="OrthoDB" id="3145912at2759"/>
<evidence type="ECO:0000313" key="1">
    <source>
        <dbReference type="EMBL" id="KIY64422.1"/>
    </source>
</evidence>
<name>A0A0D7B1R8_9AGAR</name>